<dbReference type="RefSeq" id="WP_073201801.1">
    <property type="nucleotide sequence ID" value="NZ_FRCZ01000004.1"/>
</dbReference>
<proteinExistence type="predicted"/>
<name>A0A1M7PDS5_9BACI</name>
<feature type="compositionally biased region" description="Basic and acidic residues" evidence="1">
    <location>
        <begin position="41"/>
        <end position="61"/>
    </location>
</feature>
<dbReference type="EMBL" id="FRCZ01000004">
    <property type="protein sequence ID" value="SHN15162.1"/>
    <property type="molecule type" value="Genomic_DNA"/>
</dbReference>
<feature type="region of interest" description="Disordered" evidence="1">
    <location>
        <begin position="38"/>
        <end position="61"/>
    </location>
</feature>
<gene>
    <name evidence="2" type="ORF">SAMN05216179_2096</name>
</gene>
<sequence length="61" mass="6935">MGKDEHKKKVGKNFLAQTPEYEKADGIDVEFASELADANDIEAKNRSERADKRAKKNLEQK</sequence>
<evidence type="ECO:0000313" key="2">
    <source>
        <dbReference type="EMBL" id="SHN15162.1"/>
    </source>
</evidence>
<dbReference type="Proteomes" id="UP000184184">
    <property type="component" value="Unassembled WGS sequence"/>
</dbReference>
<organism evidence="2 3">
    <name type="scientific">Gracilibacillus kekensis</name>
    <dbReference type="NCBI Taxonomy" id="1027249"/>
    <lineage>
        <taxon>Bacteria</taxon>
        <taxon>Bacillati</taxon>
        <taxon>Bacillota</taxon>
        <taxon>Bacilli</taxon>
        <taxon>Bacillales</taxon>
        <taxon>Bacillaceae</taxon>
        <taxon>Gracilibacillus</taxon>
    </lineage>
</organism>
<accession>A0A1M7PDS5</accession>
<reference evidence="2 3" key="1">
    <citation type="submission" date="2016-11" db="EMBL/GenBank/DDBJ databases">
        <authorList>
            <person name="Jaros S."/>
            <person name="Januszkiewicz K."/>
            <person name="Wedrychowicz H."/>
        </authorList>
    </citation>
    <scope>NUCLEOTIDE SEQUENCE [LARGE SCALE GENOMIC DNA]</scope>
    <source>
        <strain evidence="2 3">CGMCC 1.10681</strain>
    </source>
</reference>
<dbReference type="InterPro" id="IPR025435">
    <property type="entry name" value="YfhD-like"/>
</dbReference>
<dbReference type="OrthoDB" id="2973490at2"/>
<dbReference type="Pfam" id="PF14151">
    <property type="entry name" value="YfhD"/>
    <property type="match status" value="1"/>
</dbReference>
<evidence type="ECO:0000256" key="1">
    <source>
        <dbReference type="SAM" id="MobiDB-lite"/>
    </source>
</evidence>
<protein>
    <submittedName>
        <fullName evidence="2">YfhD-like protein</fullName>
    </submittedName>
</protein>
<dbReference type="STRING" id="1027249.SAMN05216179_2096"/>
<evidence type="ECO:0000313" key="3">
    <source>
        <dbReference type="Proteomes" id="UP000184184"/>
    </source>
</evidence>
<keyword evidence="3" id="KW-1185">Reference proteome</keyword>
<dbReference type="AlphaFoldDB" id="A0A1M7PDS5"/>